<dbReference type="InterPro" id="IPR036259">
    <property type="entry name" value="MFS_trans_sf"/>
</dbReference>
<evidence type="ECO:0000313" key="2">
    <source>
        <dbReference type="EMBL" id="KRM00800.1"/>
    </source>
</evidence>
<dbReference type="SUPFAM" id="SSF103473">
    <property type="entry name" value="MFS general substrate transporter"/>
    <property type="match status" value="1"/>
</dbReference>
<feature type="transmembrane region" description="Helical" evidence="1">
    <location>
        <begin position="311"/>
        <end position="329"/>
    </location>
</feature>
<organism evidence="2 3">
    <name type="scientific">Limosilactobacillus gastricus DSM 16045</name>
    <dbReference type="NCBI Taxonomy" id="1423749"/>
    <lineage>
        <taxon>Bacteria</taxon>
        <taxon>Bacillati</taxon>
        <taxon>Bacillota</taxon>
        <taxon>Bacilli</taxon>
        <taxon>Lactobacillales</taxon>
        <taxon>Lactobacillaceae</taxon>
        <taxon>Limosilactobacillus</taxon>
    </lineage>
</organism>
<dbReference type="EMBL" id="AZFN01000026">
    <property type="protein sequence ID" value="KRM00800.1"/>
    <property type="molecule type" value="Genomic_DNA"/>
</dbReference>
<feature type="transmembrane region" description="Helical" evidence="1">
    <location>
        <begin position="17"/>
        <end position="35"/>
    </location>
</feature>
<feature type="transmembrane region" description="Helical" evidence="1">
    <location>
        <begin position="102"/>
        <end position="125"/>
    </location>
</feature>
<dbReference type="RefSeq" id="WP_056937899.1">
    <property type="nucleotide sequence ID" value="NZ_AZFN01000026.1"/>
</dbReference>
<keyword evidence="1" id="KW-0472">Membrane</keyword>
<gene>
    <name evidence="2" type="ORF">FC60_GL001015</name>
</gene>
<feature type="transmembrane region" description="Helical" evidence="1">
    <location>
        <begin position="250"/>
        <end position="275"/>
    </location>
</feature>
<accession>A0A0R1V5L6</accession>
<feature type="transmembrane region" description="Helical" evidence="1">
    <location>
        <begin position="287"/>
        <end position="304"/>
    </location>
</feature>
<sequence>MESAEDSSWNPRYKRNVIVYLVVYGILGGVTGINNNELLSYLQIISPSIVAGITMCSSIVAFLTAASIMTVHWLGYRKLMLIAPPVTILSIVIMTASKSVVVVVGAYIVSQLFIGLYDILYPIMFASYVPKDKQTKLFTAVLIDNLACQSVVTLFAGNFVVWLFGKLAHLKYSLASYWSGYQSQMSANMLSHYTQAYRVVLWLAAAMMAIAFFISFLMKDQKSDYQSTASQESKQGLTLRTLKGLMTKPVLVFLTFIAIVHLGAMLVTPFIPIYLNNYLHIPRGMTANINTIQTAAMFIGYFGAPWLEKKFGTVVSIGLTTIVCAPLMITLGFGSALGTGSTLVVTVMIVYFLRSGIANAAMPIQNTLQMSIVDKDL</sequence>
<dbReference type="Pfam" id="PF13347">
    <property type="entry name" value="MFS_2"/>
    <property type="match status" value="1"/>
</dbReference>
<feature type="transmembrane region" description="Helical" evidence="1">
    <location>
        <begin position="79"/>
        <end position="96"/>
    </location>
</feature>
<feature type="transmembrane region" description="Helical" evidence="1">
    <location>
        <begin position="41"/>
        <end position="67"/>
    </location>
</feature>
<feature type="transmembrane region" description="Helical" evidence="1">
    <location>
        <begin position="335"/>
        <end position="353"/>
    </location>
</feature>
<keyword evidence="1" id="KW-1133">Transmembrane helix</keyword>
<comment type="caution">
    <text evidence="2">The sequence shown here is derived from an EMBL/GenBank/DDBJ whole genome shotgun (WGS) entry which is preliminary data.</text>
</comment>
<keyword evidence="3" id="KW-1185">Reference proteome</keyword>
<reference evidence="2 3" key="1">
    <citation type="journal article" date="2015" name="Genome Announc.">
        <title>Expanding the biotechnology potential of lactobacilli through comparative genomics of 213 strains and associated genera.</title>
        <authorList>
            <person name="Sun Z."/>
            <person name="Harris H.M."/>
            <person name="McCann A."/>
            <person name="Guo C."/>
            <person name="Argimon S."/>
            <person name="Zhang W."/>
            <person name="Yang X."/>
            <person name="Jeffery I.B."/>
            <person name="Cooney J.C."/>
            <person name="Kagawa T.F."/>
            <person name="Liu W."/>
            <person name="Song Y."/>
            <person name="Salvetti E."/>
            <person name="Wrobel A."/>
            <person name="Rasinkangas P."/>
            <person name="Parkhill J."/>
            <person name="Rea M.C."/>
            <person name="O'Sullivan O."/>
            <person name="Ritari J."/>
            <person name="Douillard F.P."/>
            <person name="Paul Ross R."/>
            <person name="Yang R."/>
            <person name="Briner A.E."/>
            <person name="Felis G.E."/>
            <person name="de Vos W.M."/>
            <person name="Barrangou R."/>
            <person name="Klaenhammer T.R."/>
            <person name="Caufield P.W."/>
            <person name="Cui Y."/>
            <person name="Zhang H."/>
            <person name="O'Toole P.W."/>
        </authorList>
    </citation>
    <scope>NUCLEOTIDE SEQUENCE [LARGE SCALE GENOMIC DNA]</scope>
    <source>
        <strain evidence="2 3">DSM 16045</strain>
    </source>
</reference>
<keyword evidence="1" id="KW-0812">Transmembrane</keyword>
<proteinExistence type="predicted"/>
<feature type="transmembrane region" description="Helical" evidence="1">
    <location>
        <begin position="137"/>
        <end position="164"/>
    </location>
</feature>
<name>A0A0R1V5L6_9LACO</name>
<evidence type="ECO:0000256" key="1">
    <source>
        <dbReference type="SAM" id="Phobius"/>
    </source>
</evidence>
<feature type="transmembrane region" description="Helical" evidence="1">
    <location>
        <begin position="199"/>
        <end position="218"/>
    </location>
</feature>
<dbReference type="PATRIC" id="fig|1423749.3.peg.1029"/>
<dbReference type="Proteomes" id="UP000051739">
    <property type="component" value="Unassembled WGS sequence"/>
</dbReference>
<dbReference type="Gene3D" id="1.20.1250.20">
    <property type="entry name" value="MFS general substrate transporter like domains"/>
    <property type="match status" value="2"/>
</dbReference>
<dbReference type="AlphaFoldDB" id="A0A0R1V5L6"/>
<evidence type="ECO:0000313" key="3">
    <source>
        <dbReference type="Proteomes" id="UP000051739"/>
    </source>
</evidence>
<protein>
    <submittedName>
        <fullName evidence="2">Major facilitator family transporter</fullName>
    </submittedName>
</protein>